<dbReference type="EMBL" id="AWTC01000014">
    <property type="protein sequence ID" value="EST11075.1"/>
    <property type="molecule type" value="Genomic_DNA"/>
</dbReference>
<dbReference type="PROSITE" id="PS50106">
    <property type="entry name" value="PDZ"/>
    <property type="match status" value="1"/>
</dbReference>
<evidence type="ECO:0000259" key="3">
    <source>
        <dbReference type="PROSITE" id="PS51494"/>
    </source>
</evidence>
<feature type="domain" description="PDZ" evidence="2">
    <location>
        <begin position="96"/>
        <end position="179"/>
    </location>
</feature>
<dbReference type="SMART" id="SM00228">
    <property type="entry name" value="PDZ"/>
    <property type="match status" value="1"/>
</dbReference>
<keyword evidence="5" id="KW-1185">Reference proteome</keyword>
<keyword evidence="1" id="KW-0720">Serine protease</keyword>
<evidence type="ECO:0000313" key="5">
    <source>
        <dbReference type="Proteomes" id="UP000018296"/>
    </source>
</evidence>
<dbReference type="GO" id="GO:0008236">
    <property type="term" value="F:serine-type peptidase activity"/>
    <property type="evidence" value="ECO:0007669"/>
    <property type="project" value="UniProtKB-KW"/>
</dbReference>
<dbReference type="STRING" id="1395513.P343_14070"/>
<dbReference type="SUPFAM" id="SSF50156">
    <property type="entry name" value="PDZ domain-like"/>
    <property type="match status" value="1"/>
</dbReference>
<comment type="caution">
    <text evidence="4">The sequence shown here is derived from an EMBL/GenBank/DDBJ whole genome shotgun (WGS) entry which is preliminary data.</text>
</comment>
<dbReference type="Pfam" id="PF17820">
    <property type="entry name" value="PDZ_6"/>
    <property type="match status" value="1"/>
</dbReference>
<name>V6IVD5_9BACL</name>
<dbReference type="InterPro" id="IPR001478">
    <property type="entry name" value="PDZ"/>
</dbReference>
<dbReference type="AlphaFoldDB" id="V6IVD5"/>
<reference evidence="4 5" key="1">
    <citation type="journal article" date="2013" name="Genome Announc.">
        <title>Genome Sequence of Sporolactobacillus laevolacticus DSM442, an Efficient Polymer-Grade D-Lactate Producer from Agricultural Waste Cottonseed as a Nitrogen Source.</title>
        <authorList>
            <person name="Wang H."/>
            <person name="Wang L."/>
            <person name="Ju J."/>
            <person name="Yu B."/>
            <person name="Ma Y."/>
        </authorList>
    </citation>
    <scope>NUCLEOTIDE SEQUENCE [LARGE SCALE GENOMIC DNA]</scope>
    <source>
        <strain evidence="4 5">DSM 442</strain>
    </source>
</reference>
<evidence type="ECO:0000259" key="2">
    <source>
        <dbReference type="PROSITE" id="PS50106"/>
    </source>
</evidence>
<dbReference type="OrthoDB" id="9765242at2"/>
<dbReference type="InterPro" id="IPR014219">
    <property type="entry name" value="SpoIVB"/>
</dbReference>
<keyword evidence="1" id="KW-0378">Hydrolase</keyword>
<dbReference type="Proteomes" id="UP000018296">
    <property type="component" value="Unassembled WGS sequence"/>
</dbReference>
<accession>V6IVD5</accession>
<feature type="domain" description="Peptidase S55" evidence="3">
    <location>
        <begin position="180"/>
        <end position="421"/>
    </location>
</feature>
<dbReference type="SUPFAM" id="SSF50494">
    <property type="entry name" value="Trypsin-like serine proteases"/>
    <property type="match status" value="1"/>
</dbReference>
<dbReference type="InterPro" id="IPR009003">
    <property type="entry name" value="Peptidase_S1_PA"/>
</dbReference>
<dbReference type="Pfam" id="PF05580">
    <property type="entry name" value="Peptidase_S55"/>
    <property type="match status" value="1"/>
</dbReference>
<protein>
    <submittedName>
        <fullName evidence="4">Peptidase S55</fullName>
    </submittedName>
</protein>
<dbReference type="eggNOG" id="COG0750">
    <property type="taxonomic scope" value="Bacteria"/>
</dbReference>
<sequence>MKKRKKLRFWVIIVLLSFLVISSSIRTGQFVTHSFLKAGELQSEMLHLRAEITSGSPIAMITKKRKAEAMQVRQDKQKARAVSQDIAKSANGTIKEIRLVPGGQSIGVQLSTKGVLVVGYHLISTASGETSPGESAGIRVGDVITKINGKTTSSITDVRHIMNVSKSGEPLKVTLIRQRIMVRKSLIPLKDKANERYQLGLFIRDSASGIGTMTFYDPSSGTYGALGHVISDRDTGQPILVKNGRIVRSVVQAIDRGREGKPGEKIAFFPENALSIGNVSKNTPFGIFGTMKKNDSIRSDIMDAALPIATAEQVKEGPAKILTVLNGNKVEAFSIQILNSIPQKHPATKGLVIKITDPRLLKATGGIIQGMSGSPIIQDGKLVGAVTHVFVNDPTSGYGVHIEWMIEEAGIDKNHQFLRKEAAG</sequence>
<organism evidence="4 5">
    <name type="scientific">Sporolactobacillus laevolacticus DSM 442</name>
    <dbReference type="NCBI Taxonomy" id="1395513"/>
    <lineage>
        <taxon>Bacteria</taxon>
        <taxon>Bacillati</taxon>
        <taxon>Bacillota</taxon>
        <taxon>Bacilli</taxon>
        <taxon>Bacillales</taxon>
        <taxon>Sporolactobacillaceae</taxon>
        <taxon>Sporolactobacillus</taxon>
    </lineage>
</organism>
<dbReference type="PROSITE" id="PS51494">
    <property type="entry name" value="SPOIVB"/>
    <property type="match status" value="1"/>
</dbReference>
<dbReference type="NCBIfam" id="TIGR02860">
    <property type="entry name" value="spore_IV_B"/>
    <property type="match status" value="1"/>
</dbReference>
<evidence type="ECO:0000256" key="1">
    <source>
        <dbReference type="ARBA" id="ARBA00022825"/>
    </source>
</evidence>
<dbReference type="RefSeq" id="WP_023511045.1">
    <property type="nucleotide sequence ID" value="NZ_AWTC01000014.1"/>
</dbReference>
<gene>
    <name evidence="4" type="ORF">P343_14070</name>
</gene>
<dbReference type="Gene3D" id="2.30.42.10">
    <property type="match status" value="1"/>
</dbReference>
<evidence type="ECO:0000313" key="4">
    <source>
        <dbReference type="EMBL" id="EST11075.1"/>
    </source>
</evidence>
<dbReference type="InterPro" id="IPR008763">
    <property type="entry name" value="Peptidase_S55"/>
</dbReference>
<proteinExistence type="predicted"/>
<keyword evidence="1" id="KW-0645">Protease</keyword>
<dbReference type="InterPro" id="IPR041489">
    <property type="entry name" value="PDZ_6"/>
</dbReference>
<dbReference type="PATRIC" id="fig|1395513.3.peg.2851"/>
<dbReference type="InterPro" id="IPR036034">
    <property type="entry name" value="PDZ_sf"/>
</dbReference>